<accession>A0AAU8GY55</accession>
<name>A0AAU8GY55_9BACT</name>
<evidence type="ECO:0000313" key="1">
    <source>
        <dbReference type="EMBL" id="XCH46998.1"/>
    </source>
</evidence>
<dbReference type="EMBL" id="CP144373">
    <property type="protein sequence ID" value="XCH46998.1"/>
    <property type="molecule type" value="Genomic_DNA"/>
</dbReference>
<proteinExistence type="predicted"/>
<reference evidence="1" key="1">
    <citation type="submission" date="2024-01" db="EMBL/GenBank/DDBJ databases">
        <title>The first autotrophic representatives of the genus Thermodesulfovibrio.</title>
        <authorList>
            <person name="Maltseva A.I."/>
            <person name="Elcheninov A.G."/>
            <person name="Kublanov I.V."/>
            <person name="Lebedinsky A.V."/>
            <person name="Frolov E.N."/>
        </authorList>
    </citation>
    <scope>NUCLEOTIDE SEQUENCE</scope>
    <source>
        <strain evidence="1">3907-1M</strain>
    </source>
</reference>
<protein>
    <submittedName>
        <fullName evidence="1">Uncharacterized protein</fullName>
    </submittedName>
</protein>
<dbReference type="RefSeq" id="WP_353684524.1">
    <property type="nucleotide sequence ID" value="NZ_CP144373.1"/>
</dbReference>
<sequence>MLKRLKEIYNQMELSWKDPVLFSKIIERLVKKLASTKSICPGCFEYLCNLLDSGKEEVILIGFNEKEIVLSFIEYYIFMKAISNISDLDMLKNLIPKGDKIDNFYLERIVLYCFKNTKRIKWNEKSKLFWEWEKNPVLFFWRKKDPFLIPISPLGYVKNDICYREKIYYKYPEIYFHSYLLNSLVLDSYLLLKGIPELQKEVKEKDTIFSRWENEINKLNEKVYLNFWRDEKEKEKLIKLILLAVEAKYWNESLSKKLIIHKNIQKNEELWVLCWLLCSIPEVYSNIGEILKSEAPDFVLIAKDGKKIAVELTGIDSLEEVKKELKGEEPKVFRFDPYSYLSENYKKFIKAISQKINKYDPKKYSENWLILHTRSSSNILKYYTLDTVSKFNPHISEIRKQIEEEIKINFKNWFQKIYFCFEREIKEVISGQIYQTEEEMNFAYKLFEELIKPDLQIMINYYKH</sequence>
<organism evidence="1">
    <name type="scientific">Thermodesulfovibrio autotrophicus</name>
    <dbReference type="NCBI Taxonomy" id="3118333"/>
    <lineage>
        <taxon>Bacteria</taxon>
        <taxon>Pseudomonadati</taxon>
        <taxon>Nitrospirota</taxon>
        <taxon>Thermodesulfovibrionia</taxon>
        <taxon>Thermodesulfovibrionales</taxon>
        <taxon>Thermodesulfovibrionaceae</taxon>
        <taxon>Thermodesulfovibrio</taxon>
    </lineage>
</organism>
<dbReference type="AlphaFoldDB" id="A0AAU8GY55"/>
<gene>
    <name evidence="1" type="ORF">V4D30_01665</name>
</gene>
<dbReference type="KEGG" id="taut:V4D30_01665"/>